<dbReference type="InterPro" id="IPR027417">
    <property type="entry name" value="P-loop_NTPase"/>
</dbReference>
<dbReference type="InterPro" id="IPR038726">
    <property type="entry name" value="PDDEXK_AddAB-type"/>
</dbReference>
<sequence length="978" mass="107486">MFDTGQTPRVYALPPGVDFPRALIEGLTARMEGAPPEALARVQLVVNTRRMARRIREIFDAGPPRLLPRLSLVTDLGESGGMDRLPPAIPPLRRRLELTQLIAKLLDRQPDLAARASLYDLADSLAGLIDEMQGEGVSPDDIRNLDVSDLSGHWARAQTFIGIADDLIGSDTDELDMQARQRRVVEGLIARWQEAPPEHPVILAGSTGSRGTTLMLMQAVARLPQGAVVLPGYDFAHRAAVWDRLDRALTSEDHPQYRFRKLMDALEIGPGEIRRWTDTAPPAPARNRLVSLALRPAPVTDAWMEEGPKLSGLDAATADLTLIEAQNPRDEALAIALRLREAAETGQSAALITPDRMLSRQVTAALERWDIVPDDSAGQPLHLSPPGRFLRHVAELFTGRLTGETLLTLLKHPLCHDGAGRGEHLRHARDLELDLRKRGPAFPDAEGFARFAARHEGTVPRPWLDWLNGCFCDRVRPGAQPLCDWVADLRTLAEVIAAGSQAEGSGTLWQKNAGQKALSVIEALEREAERGGAMTARDFTDLLAALLQGEEVRDRDAGLTGIMIWGTLEARVMGADLLILGGLNEGSWPEPARPDPWLNRQMRDRAGLLLPERRIGLSAHDFQQAIAAPEVWLTRAKRSDDAETVPSRWLNRLTNLLRGLPDQGGRQALEDMAARGRTYLAWAEALEETTPVPAAPRPSPRPPVAARPDRLNVTEIKRLIRDPYAVYAKRVLRLNPLDPLVQEPDALLRGTALHEVFERFVRDDLGTGAPLNRETLMARAREVLEAHVPWPTARALWLARLGRIAEAFLAAEAGRQASAISSAFEQTGKMTITPPGVTMIGRADRIDMDARGILSIFDYKTGAPPTRDQQAKFDKQLLIEAAMAEQAGFGILAPAPVSGAVFIGVGSSYKEVPAPLDDEPPAQVLEDLRELLSAYAQPDQGYTSRRMLFKDSDVGDYDHLARFGEWDRSTDPTPEDLA</sequence>
<name>A0A4R5UYI9_9RHOB</name>
<organism evidence="2 3">
    <name type="scientific">Antarcticimicrobium luteum</name>
    <dbReference type="NCBI Taxonomy" id="2547397"/>
    <lineage>
        <taxon>Bacteria</taxon>
        <taxon>Pseudomonadati</taxon>
        <taxon>Pseudomonadota</taxon>
        <taxon>Alphaproteobacteria</taxon>
        <taxon>Rhodobacterales</taxon>
        <taxon>Paracoccaceae</taxon>
        <taxon>Antarcticimicrobium</taxon>
    </lineage>
</organism>
<dbReference type="Gene3D" id="3.90.320.10">
    <property type="match status" value="1"/>
</dbReference>
<feature type="domain" description="PD-(D/E)XK endonuclease-like" evidence="1">
    <location>
        <begin position="710"/>
        <end position="938"/>
    </location>
</feature>
<protein>
    <submittedName>
        <fullName evidence="2">Double-strand break repair protein AddB</fullName>
    </submittedName>
</protein>
<dbReference type="OrthoDB" id="9780606at2"/>
<evidence type="ECO:0000313" key="3">
    <source>
        <dbReference type="Proteomes" id="UP000295301"/>
    </source>
</evidence>
<proteinExistence type="predicted"/>
<evidence type="ECO:0000313" key="2">
    <source>
        <dbReference type="EMBL" id="TDK44460.1"/>
    </source>
</evidence>
<dbReference type="EMBL" id="SMUV01000070">
    <property type="protein sequence ID" value="TDK44460.1"/>
    <property type="molecule type" value="Genomic_DNA"/>
</dbReference>
<reference evidence="2 3" key="1">
    <citation type="submission" date="2019-03" db="EMBL/GenBank/DDBJ databases">
        <title>Ruegeria lutea sp. nov., a novel strain, isolated from marine sediment, the Masan Bay, South Korea.</title>
        <authorList>
            <person name="Kim J."/>
            <person name="Kim D.-Y."/>
            <person name="Lee S.-S."/>
        </authorList>
    </citation>
    <scope>NUCLEOTIDE SEQUENCE [LARGE SCALE GENOMIC DNA]</scope>
    <source>
        <strain evidence="2 3">318-1</strain>
    </source>
</reference>
<dbReference type="Pfam" id="PF12705">
    <property type="entry name" value="PDDEXK_1"/>
    <property type="match status" value="1"/>
</dbReference>
<evidence type="ECO:0000259" key="1">
    <source>
        <dbReference type="Pfam" id="PF12705"/>
    </source>
</evidence>
<dbReference type="NCBIfam" id="TIGR02786">
    <property type="entry name" value="addB_alphas"/>
    <property type="match status" value="1"/>
</dbReference>
<dbReference type="Proteomes" id="UP000295301">
    <property type="component" value="Unassembled WGS sequence"/>
</dbReference>
<dbReference type="InterPro" id="IPR011604">
    <property type="entry name" value="PDDEXK-like_dom_sf"/>
</dbReference>
<accession>A0A4R5UYI9</accession>
<dbReference type="SUPFAM" id="SSF52540">
    <property type="entry name" value="P-loop containing nucleoside triphosphate hydrolases"/>
    <property type="match status" value="1"/>
</dbReference>
<dbReference type="AlphaFoldDB" id="A0A4R5UYI9"/>
<comment type="caution">
    <text evidence="2">The sequence shown here is derived from an EMBL/GenBank/DDBJ whole genome shotgun (WGS) entry which is preliminary data.</text>
</comment>
<keyword evidence="3" id="KW-1185">Reference proteome</keyword>
<dbReference type="InterPro" id="IPR014153">
    <property type="entry name" value="Ds_break_AddB"/>
</dbReference>
<gene>
    <name evidence="2" type="primary">addB</name>
    <name evidence="2" type="ORF">E1832_15215</name>
</gene>
<dbReference type="RefSeq" id="WP_133360624.1">
    <property type="nucleotide sequence ID" value="NZ_SMUV01000070.1"/>
</dbReference>